<evidence type="ECO:0000313" key="2">
    <source>
        <dbReference type="EMBL" id="GAG26347.1"/>
    </source>
</evidence>
<evidence type="ECO:0000256" key="1">
    <source>
        <dbReference type="SAM" id="MobiDB-lite"/>
    </source>
</evidence>
<feature type="non-terminal residue" evidence="2">
    <location>
        <position position="1"/>
    </location>
</feature>
<proteinExistence type="predicted"/>
<protein>
    <submittedName>
        <fullName evidence="2">Uncharacterized protein</fullName>
    </submittedName>
</protein>
<name>X0WT17_9ZZZZ</name>
<gene>
    <name evidence="2" type="ORF">S01H1_49977</name>
</gene>
<accession>X0WT17</accession>
<dbReference type="AlphaFoldDB" id="X0WT17"/>
<organism evidence="2">
    <name type="scientific">marine sediment metagenome</name>
    <dbReference type="NCBI Taxonomy" id="412755"/>
    <lineage>
        <taxon>unclassified sequences</taxon>
        <taxon>metagenomes</taxon>
        <taxon>ecological metagenomes</taxon>
    </lineage>
</organism>
<sequence>KVRACLLNELVGDDGESSLMGASPDPDGGPDRRLRE</sequence>
<dbReference type="EMBL" id="BARS01032182">
    <property type="protein sequence ID" value="GAG26347.1"/>
    <property type="molecule type" value="Genomic_DNA"/>
</dbReference>
<reference evidence="2" key="1">
    <citation type="journal article" date="2014" name="Front. Microbiol.">
        <title>High frequency of phylogenetically diverse reductive dehalogenase-homologous genes in deep subseafloor sedimentary metagenomes.</title>
        <authorList>
            <person name="Kawai M."/>
            <person name="Futagami T."/>
            <person name="Toyoda A."/>
            <person name="Takaki Y."/>
            <person name="Nishi S."/>
            <person name="Hori S."/>
            <person name="Arai W."/>
            <person name="Tsubouchi T."/>
            <person name="Morono Y."/>
            <person name="Uchiyama I."/>
            <person name="Ito T."/>
            <person name="Fujiyama A."/>
            <person name="Inagaki F."/>
            <person name="Takami H."/>
        </authorList>
    </citation>
    <scope>NUCLEOTIDE SEQUENCE</scope>
    <source>
        <strain evidence="2">Expedition CK06-06</strain>
    </source>
</reference>
<feature type="region of interest" description="Disordered" evidence="1">
    <location>
        <begin position="13"/>
        <end position="36"/>
    </location>
</feature>
<comment type="caution">
    <text evidence="2">The sequence shown here is derived from an EMBL/GenBank/DDBJ whole genome shotgun (WGS) entry which is preliminary data.</text>
</comment>